<dbReference type="KEGG" id="brq:CIT40_04120"/>
<dbReference type="EMBL" id="CP029426">
    <property type="protein sequence ID" value="AWL99285.1"/>
    <property type="molecule type" value="Genomic_DNA"/>
</dbReference>
<dbReference type="InterPro" id="IPR027385">
    <property type="entry name" value="Beta-barrel_OMP"/>
</dbReference>
<reference evidence="8 9" key="1">
    <citation type="journal article" date="2017" name="Syst. Appl. Microbiol.">
        <title>Soybeans inoculated with root zone soils of Canadian native legumes harbour diverse and novel Bradyrhizobium spp. that possess agricultural potential.</title>
        <authorList>
            <person name="Bromfield E.S.P."/>
            <person name="Cloutier S."/>
            <person name="Tambong J.T."/>
            <person name="Tran Thi T.V."/>
        </authorList>
    </citation>
    <scope>NUCLEOTIDE SEQUENCE [LARGE SCALE GENOMIC DNA]</scope>
    <source>
        <strain evidence="8 9">39S1MB</strain>
    </source>
</reference>
<evidence type="ECO:0000313" key="9">
    <source>
        <dbReference type="Proteomes" id="UP000215884"/>
    </source>
</evidence>
<feature type="domain" description="Outer membrane protein beta-barrel" evidence="7">
    <location>
        <begin position="35"/>
        <end position="208"/>
    </location>
</feature>
<evidence type="ECO:0000313" key="8">
    <source>
        <dbReference type="EMBL" id="AWL99285.1"/>
    </source>
</evidence>
<keyword evidence="2 6" id="KW-0732">Signal</keyword>
<dbReference type="InterPro" id="IPR011250">
    <property type="entry name" value="OMP/PagP_B-barrel"/>
</dbReference>
<evidence type="ECO:0000256" key="2">
    <source>
        <dbReference type="ARBA" id="ARBA00022729"/>
    </source>
</evidence>
<sequence>MMKRFVVGAAALVAAGWTASAEAADMSYGQRAPYTVNQPLNAYSWAGPYLGANLGYEWGSVSNNPAKPAGFVGGVQAGYNFQNGPWVFGVEGDIQAAGADDTFAPWKFSNPWFGTLRGRAGYAFSNILFYGTAGLAFGELRAQTFGWTESHTTAGWTIGAGAEVGFAPNWSAKLEYLYIDLSSSQFAITGVSNGYSASVVRAGVNYHF</sequence>
<dbReference type="Gene3D" id="2.40.160.20">
    <property type="match status" value="1"/>
</dbReference>
<dbReference type="PANTHER" id="PTHR34001">
    <property type="entry name" value="BLL7405 PROTEIN"/>
    <property type="match status" value="1"/>
</dbReference>
<feature type="signal peptide" evidence="6">
    <location>
        <begin position="1"/>
        <end position="23"/>
    </location>
</feature>
<dbReference type="GO" id="GO:0009279">
    <property type="term" value="C:cell outer membrane"/>
    <property type="evidence" value="ECO:0007669"/>
    <property type="project" value="UniProtKB-SubCell"/>
</dbReference>
<dbReference type="OrthoDB" id="9815357at2"/>
<dbReference type="SUPFAM" id="SSF56925">
    <property type="entry name" value="OMPA-like"/>
    <property type="match status" value="1"/>
</dbReference>
<keyword evidence="3" id="KW-0472">Membrane</keyword>
<comment type="similarity">
    <text evidence="5">Belongs to the Omp25/RopB family.</text>
</comment>
<dbReference type="AlphaFoldDB" id="A0A2U8PNA3"/>
<proteinExistence type="inferred from homology"/>
<reference evidence="8 9" key="2">
    <citation type="journal article" date="2019" name="Int. J. Syst. Evol. Microbiol.">
        <title>Description and complete genome sequence of Bradyrhizobium amphicarpaeae sp. nov., harbouring photosystem and nitrogen-fixation genes.</title>
        <authorList>
            <person name="Bromfield E.S.P."/>
            <person name="Cloutier S."/>
            <person name="Nguyen H.D.T."/>
        </authorList>
    </citation>
    <scope>NUCLEOTIDE SEQUENCE [LARGE SCALE GENOMIC DNA]</scope>
    <source>
        <strain evidence="8 9">39S1MB</strain>
    </source>
</reference>
<dbReference type="InterPro" id="IPR051692">
    <property type="entry name" value="OMP-like"/>
</dbReference>
<evidence type="ECO:0000256" key="1">
    <source>
        <dbReference type="ARBA" id="ARBA00004442"/>
    </source>
</evidence>
<evidence type="ECO:0000256" key="5">
    <source>
        <dbReference type="ARBA" id="ARBA00038306"/>
    </source>
</evidence>
<name>A0A2U8PNA3_9BRAD</name>
<evidence type="ECO:0000259" key="7">
    <source>
        <dbReference type="Pfam" id="PF13505"/>
    </source>
</evidence>
<protein>
    <submittedName>
        <fullName evidence="8">Porin family protein</fullName>
    </submittedName>
</protein>
<dbReference type="Proteomes" id="UP000215884">
    <property type="component" value="Chromosome"/>
</dbReference>
<feature type="chain" id="PRO_5015895251" evidence="6">
    <location>
        <begin position="24"/>
        <end position="208"/>
    </location>
</feature>
<gene>
    <name evidence="8" type="ORF">CIT40_04120</name>
</gene>
<keyword evidence="9" id="KW-1185">Reference proteome</keyword>
<evidence type="ECO:0000256" key="6">
    <source>
        <dbReference type="SAM" id="SignalP"/>
    </source>
</evidence>
<comment type="subcellular location">
    <subcellularLocation>
        <location evidence="1">Cell outer membrane</location>
    </subcellularLocation>
</comment>
<accession>A0A2U8PNA3</accession>
<evidence type="ECO:0000256" key="4">
    <source>
        <dbReference type="ARBA" id="ARBA00023237"/>
    </source>
</evidence>
<keyword evidence="4" id="KW-0998">Cell outer membrane</keyword>
<organism evidence="8 9">
    <name type="scientific">Bradyrhizobium amphicarpaeae</name>
    <dbReference type="NCBI Taxonomy" id="1404768"/>
    <lineage>
        <taxon>Bacteria</taxon>
        <taxon>Pseudomonadati</taxon>
        <taxon>Pseudomonadota</taxon>
        <taxon>Alphaproteobacteria</taxon>
        <taxon>Hyphomicrobiales</taxon>
        <taxon>Nitrobacteraceae</taxon>
        <taxon>Bradyrhizobium</taxon>
    </lineage>
</organism>
<evidence type="ECO:0000256" key="3">
    <source>
        <dbReference type="ARBA" id="ARBA00023136"/>
    </source>
</evidence>
<dbReference type="PANTHER" id="PTHR34001:SF3">
    <property type="entry name" value="BLL7405 PROTEIN"/>
    <property type="match status" value="1"/>
</dbReference>
<dbReference type="Pfam" id="PF13505">
    <property type="entry name" value="OMP_b-brl"/>
    <property type="match status" value="1"/>
</dbReference>